<evidence type="ECO:0000313" key="2">
    <source>
        <dbReference type="EMBL" id="VDS05933.1"/>
    </source>
</evidence>
<proteinExistence type="predicted"/>
<dbReference type="AlphaFoldDB" id="A0A447IEM1"/>
<dbReference type="Pfam" id="PF00535">
    <property type="entry name" value="Glycos_transf_2"/>
    <property type="match status" value="1"/>
</dbReference>
<reference evidence="2 3" key="1">
    <citation type="submission" date="2018-12" db="EMBL/GenBank/DDBJ databases">
        <authorList>
            <person name="Criscuolo A."/>
        </authorList>
    </citation>
    <scope>NUCLEOTIDE SEQUENCE [LARGE SCALE GENOMIC DNA]</scope>
    <source>
        <strain evidence="2">ACIP1116281</strain>
    </source>
</reference>
<name>A0A447IEM1_9HYPH</name>
<protein>
    <submittedName>
        <fullName evidence="2">Glycosyl transferase family 2</fullName>
    </submittedName>
</protein>
<feature type="domain" description="Glycosyltransferase 2-like" evidence="1">
    <location>
        <begin position="11"/>
        <end position="175"/>
    </location>
</feature>
<keyword evidence="3" id="KW-1185">Reference proteome</keyword>
<organism evidence="2 3">
    <name type="scientific">Devosia equisanguinis</name>
    <dbReference type="NCBI Taxonomy" id="2490941"/>
    <lineage>
        <taxon>Bacteria</taxon>
        <taxon>Pseudomonadati</taxon>
        <taxon>Pseudomonadota</taxon>
        <taxon>Alphaproteobacteria</taxon>
        <taxon>Hyphomicrobiales</taxon>
        <taxon>Devosiaceae</taxon>
        <taxon>Devosia</taxon>
    </lineage>
</organism>
<evidence type="ECO:0000259" key="1">
    <source>
        <dbReference type="Pfam" id="PF00535"/>
    </source>
</evidence>
<dbReference type="InterPro" id="IPR029044">
    <property type="entry name" value="Nucleotide-diphossugar_trans"/>
</dbReference>
<dbReference type="PANTHER" id="PTHR43685">
    <property type="entry name" value="GLYCOSYLTRANSFERASE"/>
    <property type="match status" value="1"/>
</dbReference>
<dbReference type="Proteomes" id="UP000268844">
    <property type="component" value="Unassembled WGS sequence"/>
</dbReference>
<dbReference type="SUPFAM" id="SSF53448">
    <property type="entry name" value="Nucleotide-diphospho-sugar transferases"/>
    <property type="match status" value="1"/>
</dbReference>
<dbReference type="GO" id="GO:0016740">
    <property type="term" value="F:transferase activity"/>
    <property type="evidence" value="ECO:0007669"/>
    <property type="project" value="UniProtKB-KW"/>
</dbReference>
<dbReference type="RefSeq" id="WP_126151459.1">
    <property type="nucleotide sequence ID" value="NZ_JBHTMH010000001.1"/>
</dbReference>
<dbReference type="EMBL" id="UZWD01000038">
    <property type="protein sequence ID" value="VDS05933.1"/>
    <property type="molecule type" value="Genomic_DNA"/>
</dbReference>
<evidence type="ECO:0000313" key="3">
    <source>
        <dbReference type="Proteomes" id="UP000268844"/>
    </source>
</evidence>
<dbReference type="InterPro" id="IPR050834">
    <property type="entry name" value="Glycosyltransf_2"/>
</dbReference>
<dbReference type="InterPro" id="IPR001173">
    <property type="entry name" value="Glyco_trans_2-like"/>
</dbReference>
<sequence>MSADTNIRAVVCIPTFRRPEWLARTLTSVLSQKTDFAFAIVVVDNDGAGQAGAAVARTLLADIEAGLVLVEHKQGNCHAINTAFGAARKHFSTADYLLMIDDDEEAMPGWLQAIVDAADGSGADIVGGPVNREMVTPPGPGIAEHPLFFSIAQPTGAIDMIHGSGNCLISRRVFETLPSPELDLRFNFLGGGDMDFFTRCRKAGKHFFWSSEAVVLEYVPADRLTAQFLMRRSLRTGMINYAIDRKYRPGAAGLATLALKNLVSLGLSLPRAIGLLVQRRHWLPASHPPLMSIGRMAAMFGSTAEPYKAANAPLAAAPDTKP</sequence>
<dbReference type="Gene3D" id="3.90.550.10">
    <property type="entry name" value="Spore Coat Polysaccharide Biosynthesis Protein SpsA, Chain A"/>
    <property type="match status" value="1"/>
</dbReference>
<dbReference type="CDD" id="cd00761">
    <property type="entry name" value="Glyco_tranf_GTA_type"/>
    <property type="match status" value="1"/>
</dbReference>
<gene>
    <name evidence="2" type="ORF">DEVEQU_03080</name>
</gene>
<keyword evidence="2" id="KW-0808">Transferase</keyword>
<accession>A0A447IEM1</accession>
<dbReference type="PANTHER" id="PTHR43685:SF11">
    <property type="entry name" value="GLYCOSYLTRANSFERASE TAGX-RELATED"/>
    <property type="match status" value="1"/>
</dbReference>
<dbReference type="OrthoDB" id="6116224at2"/>